<protein>
    <submittedName>
        <fullName evidence="1">1314_t:CDS:1</fullName>
    </submittedName>
</protein>
<accession>A0ACA9KKW0</accession>
<sequence length="361" mass="40905">MFMQSTNGCQVWDTSLSVQAVIEAGLANDPENHESMIKSLEFLEDSQIESDPNYMEQCWRDFTSGLWGYSTKEQGWSVYGSTAEALKAVLYLQAKLDYTPPLVYQSQIHSAIDVLIEKQHPNGGYSNYELVRGQSWLDSVMTCLRIFSKVDLVDYRVDEIEKVINKATNYIHNTQRKDGSWFGSWGICFTYATMFALQGLSSVGENYENSKYVKKACDFLISKQCEDGGWGESYKSAAGSGKYIQSQGSQVVNTAWALLGLMYAQYPVHDPVKRGIDVCAMISTLSRIFFQLLTVTLSKQLIISRQTHIGEWKQESFEGIVGKNCPINYSNYKFIFTIRALGLYSKLYESDGEDDGLWEFI</sequence>
<keyword evidence="2" id="KW-1185">Reference proteome</keyword>
<evidence type="ECO:0000313" key="1">
    <source>
        <dbReference type="EMBL" id="CAG8479812.1"/>
    </source>
</evidence>
<dbReference type="EMBL" id="CAJVPT010002365">
    <property type="protein sequence ID" value="CAG8479812.1"/>
    <property type="molecule type" value="Genomic_DNA"/>
</dbReference>
<name>A0ACA9KKW0_9GLOM</name>
<organism evidence="1 2">
    <name type="scientific">Acaulospora colombiana</name>
    <dbReference type="NCBI Taxonomy" id="27376"/>
    <lineage>
        <taxon>Eukaryota</taxon>
        <taxon>Fungi</taxon>
        <taxon>Fungi incertae sedis</taxon>
        <taxon>Mucoromycota</taxon>
        <taxon>Glomeromycotina</taxon>
        <taxon>Glomeromycetes</taxon>
        <taxon>Diversisporales</taxon>
        <taxon>Acaulosporaceae</taxon>
        <taxon>Acaulospora</taxon>
    </lineage>
</organism>
<reference evidence="1" key="1">
    <citation type="submission" date="2021-06" db="EMBL/GenBank/DDBJ databases">
        <authorList>
            <person name="Kallberg Y."/>
            <person name="Tangrot J."/>
            <person name="Rosling A."/>
        </authorList>
    </citation>
    <scope>NUCLEOTIDE SEQUENCE</scope>
    <source>
        <strain evidence="1">CL356</strain>
    </source>
</reference>
<gene>
    <name evidence="1" type="ORF">ACOLOM_LOCUS1943</name>
</gene>
<comment type="caution">
    <text evidence="1">The sequence shown here is derived from an EMBL/GenBank/DDBJ whole genome shotgun (WGS) entry which is preliminary data.</text>
</comment>
<proteinExistence type="predicted"/>
<dbReference type="Proteomes" id="UP000789525">
    <property type="component" value="Unassembled WGS sequence"/>
</dbReference>
<evidence type="ECO:0000313" key="2">
    <source>
        <dbReference type="Proteomes" id="UP000789525"/>
    </source>
</evidence>